<reference evidence="2" key="1">
    <citation type="journal article" date="2023" name="Nat. Commun.">
        <title>Diploid and tetraploid genomes of Acorus and the evolution of monocots.</title>
        <authorList>
            <person name="Ma L."/>
            <person name="Liu K.W."/>
            <person name="Li Z."/>
            <person name="Hsiao Y.Y."/>
            <person name="Qi Y."/>
            <person name="Fu T."/>
            <person name="Tang G.D."/>
            <person name="Zhang D."/>
            <person name="Sun W.H."/>
            <person name="Liu D.K."/>
            <person name="Li Y."/>
            <person name="Chen G.Z."/>
            <person name="Liu X.D."/>
            <person name="Liao X.Y."/>
            <person name="Jiang Y.T."/>
            <person name="Yu X."/>
            <person name="Hao Y."/>
            <person name="Huang J."/>
            <person name="Zhao X.W."/>
            <person name="Ke S."/>
            <person name="Chen Y.Y."/>
            <person name="Wu W.L."/>
            <person name="Hsu J.L."/>
            <person name="Lin Y.F."/>
            <person name="Huang M.D."/>
            <person name="Li C.Y."/>
            <person name="Huang L."/>
            <person name="Wang Z.W."/>
            <person name="Zhao X."/>
            <person name="Zhong W.Y."/>
            <person name="Peng D.H."/>
            <person name="Ahmad S."/>
            <person name="Lan S."/>
            <person name="Zhang J.S."/>
            <person name="Tsai W.C."/>
            <person name="Van de Peer Y."/>
            <person name="Liu Z.J."/>
        </authorList>
    </citation>
    <scope>NUCLEOTIDE SEQUENCE</scope>
    <source>
        <strain evidence="2">SCP</strain>
    </source>
</reference>
<evidence type="ECO:0000313" key="2">
    <source>
        <dbReference type="EMBL" id="KAK1271220.1"/>
    </source>
</evidence>
<comment type="caution">
    <text evidence="2">The sequence shown here is derived from an EMBL/GenBank/DDBJ whole genome shotgun (WGS) entry which is preliminary data.</text>
</comment>
<keyword evidence="3" id="KW-1185">Reference proteome</keyword>
<dbReference type="AlphaFoldDB" id="A0AAV9B3W1"/>
<dbReference type="CDD" id="cd00519">
    <property type="entry name" value="Lipase_3"/>
    <property type="match status" value="1"/>
</dbReference>
<dbReference type="Gene3D" id="3.40.50.1820">
    <property type="entry name" value="alpha/beta hydrolase"/>
    <property type="match status" value="1"/>
</dbReference>
<gene>
    <name evidence="2" type="ORF">QJS04_geneDACA014136</name>
</gene>
<reference evidence="2" key="2">
    <citation type="submission" date="2023-06" db="EMBL/GenBank/DDBJ databases">
        <authorList>
            <person name="Ma L."/>
            <person name="Liu K.-W."/>
            <person name="Li Z."/>
            <person name="Hsiao Y.-Y."/>
            <person name="Qi Y."/>
            <person name="Fu T."/>
            <person name="Tang G."/>
            <person name="Zhang D."/>
            <person name="Sun W.-H."/>
            <person name="Liu D.-K."/>
            <person name="Li Y."/>
            <person name="Chen G.-Z."/>
            <person name="Liu X.-D."/>
            <person name="Liao X.-Y."/>
            <person name="Jiang Y.-T."/>
            <person name="Yu X."/>
            <person name="Hao Y."/>
            <person name="Huang J."/>
            <person name="Zhao X.-W."/>
            <person name="Ke S."/>
            <person name="Chen Y.-Y."/>
            <person name="Wu W.-L."/>
            <person name="Hsu J.-L."/>
            <person name="Lin Y.-F."/>
            <person name="Huang M.-D."/>
            <person name="Li C.-Y."/>
            <person name="Huang L."/>
            <person name="Wang Z.-W."/>
            <person name="Zhao X."/>
            <person name="Zhong W.-Y."/>
            <person name="Peng D.-H."/>
            <person name="Ahmad S."/>
            <person name="Lan S."/>
            <person name="Zhang J.-S."/>
            <person name="Tsai W.-C."/>
            <person name="Van De Peer Y."/>
            <person name="Liu Z.-J."/>
        </authorList>
    </citation>
    <scope>NUCLEOTIDE SEQUENCE</scope>
    <source>
        <strain evidence="2">SCP</strain>
        <tissue evidence="2">Leaves</tissue>
    </source>
</reference>
<dbReference type="InterPro" id="IPR029058">
    <property type="entry name" value="AB_hydrolase_fold"/>
</dbReference>
<sequence length="502" mass="55921">MAPQARVSDPVDSQQFEVHVLHRRPVLEGDNWWRGHAAAFLKYTNIPPEALRCGRVSQKKCEAAYFVVVLHHLKSVVIAVRGTETPEDLITDGLCRECILSADDLDETKGFLSSLLGTGCECYGYNIRIVGHSLGGAVGTLLGIRLYQRYPNLHVYSYGTLPCVDPVVAEACSDFVTSIIYNDEFSARLSISSVLRLRAAAIKALSDESSTDSALISKLARRILQVNRHQVSSVADHTNPTPPFQPGVGSIEDGGHMYRRRHFNYTVKGGAFLCAHAVSCMLNMPAHRSCSHLVDEGHEIQIKDLSDESRSSSAFTVGGCLQTGHIPLFREGTSLIDDLNPEITRVGFDEYTPQSGTMSSFSESEALKHSHDAVNPSIRSYFESSSNVTDLVHQVIDDDALSSNKVFVEDPPEMYLPGLIIHIVPEQRSILPIWKSWIAHDRKGEYRAFLANRESFKDIIVSPYMFLDHLPWRVVYINMHLIIEAAKTESQALKDQQYDGDY</sequence>
<feature type="domain" description="Fungal lipase-type" evidence="1">
    <location>
        <begin position="121"/>
        <end position="183"/>
    </location>
</feature>
<accession>A0AAV9B3W1</accession>
<dbReference type="GO" id="GO:0006629">
    <property type="term" value="P:lipid metabolic process"/>
    <property type="evidence" value="ECO:0007669"/>
    <property type="project" value="InterPro"/>
</dbReference>
<evidence type="ECO:0000259" key="1">
    <source>
        <dbReference type="Pfam" id="PF01764"/>
    </source>
</evidence>
<evidence type="ECO:0000313" key="3">
    <source>
        <dbReference type="Proteomes" id="UP001179952"/>
    </source>
</evidence>
<dbReference type="SUPFAM" id="SSF53474">
    <property type="entry name" value="alpha/beta-Hydrolases"/>
    <property type="match status" value="1"/>
</dbReference>
<organism evidence="2 3">
    <name type="scientific">Acorus gramineus</name>
    <name type="common">Dwarf sweet flag</name>
    <dbReference type="NCBI Taxonomy" id="55184"/>
    <lineage>
        <taxon>Eukaryota</taxon>
        <taxon>Viridiplantae</taxon>
        <taxon>Streptophyta</taxon>
        <taxon>Embryophyta</taxon>
        <taxon>Tracheophyta</taxon>
        <taxon>Spermatophyta</taxon>
        <taxon>Magnoliopsida</taxon>
        <taxon>Liliopsida</taxon>
        <taxon>Acoraceae</taxon>
        <taxon>Acorus</taxon>
    </lineage>
</organism>
<dbReference type="Pfam" id="PF01764">
    <property type="entry name" value="Lipase_3"/>
    <property type="match status" value="1"/>
</dbReference>
<dbReference type="InterPro" id="IPR002921">
    <property type="entry name" value="Fungal_lipase-type"/>
</dbReference>
<name>A0AAV9B3W1_ACOGR</name>
<proteinExistence type="predicted"/>
<protein>
    <recommendedName>
        <fullName evidence="1">Fungal lipase-type domain-containing protein</fullName>
    </recommendedName>
</protein>
<dbReference type="PANTHER" id="PTHR47030">
    <property type="entry name" value="LIPASE CLASS 3 FAMILY PROTEIN"/>
    <property type="match status" value="1"/>
</dbReference>
<dbReference type="Proteomes" id="UP001179952">
    <property type="component" value="Unassembled WGS sequence"/>
</dbReference>
<dbReference type="EMBL" id="JAUJYN010000005">
    <property type="protein sequence ID" value="KAK1271220.1"/>
    <property type="molecule type" value="Genomic_DNA"/>
</dbReference>
<dbReference type="PANTHER" id="PTHR47030:SF2">
    <property type="entry name" value="LIPASE CLASS 3 FAMILY PROTEIN"/>
    <property type="match status" value="1"/>
</dbReference>